<keyword evidence="1" id="KW-1133">Transmembrane helix</keyword>
<dbReference type="AlphaFoldDB" id="A0A1M6C161"/>
<dbReference type="InterPro" id="IPR052534">
    <property type="entry name" value="Extracell_DNA_Util/SecSys_Comp"/>
</dbReference>
<name>A0A1M6C161_9FIRM</name>
<dbReference type="STRING" id="1121919.SAMN02745975_00126"/>
<gene>
    <name evidence="2" type="ORF">SAMN02745975_00126</name>
</gene>
<keyword evidence="3" id="KW-1185">Reference proteome</keyword>
<evidence type="ECO:0000313" key="3">
    <source>
        <dbReference type="Proteomes" id="UP000184536"/>
    </source>
</evidence>
<dbReference type="Pfam" id="PF05137">
    <property type="entry name" value="PilN"/>
    <property type="match status" value="1"/>
</dbReference>
<protein>
    <submittedName>
        <fullName evidence="2">Type IV pilus assembly protein PilN</fullName>
    </submittedName>
</protein>
<evidence type="ECO:0000313" key="2">
    <source>
        <dbReference type="EMBL" id="SHI54762.1"/>
    </source>
</evidence>
<dbReference type="EMBL" id="FQZV01000003">
    <property type="protein sequence ID" value="SHI54762.1"/>
    <property type="molecule type" value="Genomic_DNA"/>
</dbReference>
<feature type="transmembrane region" description="Helical" evidence="1">
    <location>
        <begin position="23"/>
        <end position="47"/>
    </location>
</feature>
<sequence length="182" mass="20993">MRDLNFFEPYVLQHQGREKKQRLFMVTAVISLVAVIAFPVFNLVYGYQMKRDIQDMKNTLASAEAKERLQRIEAKQAKLDEIKKILPIVENSDKEIQKIDILDEQIVQTIVDAIPKDLQFSSFMLSDTQATVSGKARDKSAIAELEYNLRISKYFTDIFVSNIAFKEGIYDFALQFTVKDVN</sequence>
<organism evidence="2 3">
    <name type="scientific">Geosporobacter subterraneus DSM 17957</name>
    <dbReference type="NCBI Taxonomy" id="1121919"/>
    <lineage>
        <taxon>Bacteria</taxon>
        <taxon>Bacillati</taxon>
        <taxon>Bacillota</taxon>
        <taxon>Clostridia</taxon>
        <taxon>Peptostreptococcales</taxon>
        <taxon>Thermotaleaceae</taxon>
        <taxon>Geosporobacter</taxon>
    </lineage>
</organism>
<reference evidence="3" key="1">
    <citation type="submission" date="2016-11" db="EMBL/GenBank/DDBJ databases">
        <authorList>
            <person name="Varghese N."/>
            <person name="Submissions S."/>
        </authorList>
    </citation>
    <scope>NUCLEOTIDE SEQUENCE [LARGE SCALE GENOMIC DNA]</scope>
    <source>
        <strain evidence="3">DSM 17957</strain>
    </source>
</reference>
<dbReference type="PANTHER" id="PTHR40278:SF1">
    <property type="entry name" value="DNA UTILIZATION PROTEIN HOFN"/>
    <property type="match status" value="1"/>
</dbReference>
<keyword evidence="1" id="KW-0812">Transmembrane</keyword>
<dbReference type="Proteomes" id="UP000184536">
    <property type="component" value="Unassembled WGS sequence"/>
</dbReference>
<dbReference type="InterPro" id="IPR007813">
    <property type="entry name" value="PilN"/>
</dbReference>
<keyword evidence="1" id="KW-0472">Membrane</keyword>
<evidence type="ECO:0000256" key="1">
    <source>
        <dbReference type="SAM" id="Phobius"/>
    </source>
</evidence>
<accession>A0A1M6C161</accession>
<dbReference type="PANTHER" id="PTHR40278">
    <property type="entry name" value="DNA UTILIZATION PROTEIN HOFN"/>
    <property type="match status" value="1"/>
</dbReference>
<dbReference type="RefSeq" id="WP_110939442.1">
    <property type="nucleotide sequence ID" value="NZ_FQZV01000003.1"/>
</dbReference>
<dbReference type="OrthoDB" id="1707667at2"/>
<proteinExistence type="predicted"/>